<gene>
    <name evidence="1" type="ORF">GTP90_16785</name>
</gene>
<dbReference type="RefSeq" id="WP_175048115.1">
    <property type="nucleotide sequence ID" value="NZ_WWCX01000028.1"/>
</dbReference>
<dbReference type="AlphaFoldDB" id="A0A845GMK5"/>
<accession>A0A845GMK5</accession>
<dbReference type="EMBL" id="WWCX01000028">
    <property type="protein sequence ID" value="MYM95524.1"/>
    <property type="molecule type" value="Genomic_DNA"/>
</dbReference>
<protein>
    <submittedName>
        <fullName evidence="1">Uncharacterized protein</fullName>
    </submittedName>
</protein>
<evidence type="ECO:0000313" key="1">
    <source>
        <dbReference type="EMBL" id="MYM95524.1"/>
    </source>
</evidence>
<evidence type="ECO:0000313" key="2">
    <source>
        <dbReference type="Proteomes" id="UP000447355"/>
    </source>
</evidence>
<proteinExistence type="predicted"/>
<dbReference type="Proteomes" id="UP000447355">
    <property type="component" value="Unassembled WGS sequence"/>
</dbReference>
<organism evidence="1 2">
    <name type="scientific">Duganella vulcania</name>
    <dbReference type="NCBI Taxonomy" id="2692166"/>
    <lineage>
        <taxon>Bacteria</taxon>
        <taxon>Pseudomonadati</taxon>
        <taxon>Pseudomonadota</taxon>
        <taxon>Betaproteobacteria</taxon>
        <taxon>Burkholderiales</taxon>
        <taxon>Oxalobacteraceae</taxon>
        <taxon>Telluria group</taxon>
        <taxon>Duganella</taxon>
    </lineage>
</organism>
<sequence length="54" mass="5742">MHRYAPGLAAVIQGKPAAHEGIPDDNAFAATLLILREFMHHLGFSSIGLLTAEA</sequence>
<reference evidence="1" key="1">
    <citation type="submission" date="2019-12" db="EMBL/GenBank/DDBJ databases">
        <title>Novel species isolated from a subtropical stream in China.</title>
        <authorList>
            <person name="Lu H."/>
        </authorList>
    </citation>
    <scope>NUCLEOTIDE SEQUENCE [LARGE SCALE GENOMIC DNA]</scope>
    <source>
        <strain evidence="1">FT81W</strain>
    </source>
</reference>
<comment type="caution">
    <text evidence="1">The sequence shown here is derived from an EMBL/GenBank/DDBJ whole genome shotgun (WGS) entry which is preliminary data.</text>
</comment>
<name>A0A845GMK5_9BURK</name>